<accession>A0ABD5QAY4</accession>
<proteinExistence type="predicted"/>
<evidence type="ECO:0000313" key="2">
    <source>
        <dbReference type="Proteomes" id="UP001595925"/>
    </source>
</evidence>
<gene>
    <name evidence="1" type="ORF">ACFPFO_00570</name>
</gene>
<sequence length="43" mass="4706">MNRWRLLTVSSAPLAGLEVAGCLDSGTEQIVFDETRLVEGEIE</sequence>
<protein>
    <submittedName>
        <fullName evidence="1">Uncharacterized protein</fullName>
    </submittedName>
</protein>
<name>A0ABD5QAY4_9EURY</name>
<dbReference type="Proteomes" id="UP001595925">
    <property type="component" value="Unassembled WGS sequence"/>
</dbReference>
<evidence type="ECO:0000313" key="1">
    <source>
        <dbReference type="EMBL" id="MFC4986289.1"/>
    </source>
</evidence>
<reference evidence="1 2" key="1">
    <citation type="journal article" date="2019" name="Int. J. Syst. Evol. Microbiol.">
        <title>The Global Catalogue of Microorganisms (GCM) 10K type strain sequencing project: providing services to taxonomists for standard genome sequencing and annotation.</title>
        <authorList>
            <consortium name="The Broad Institute Genomics Platform"/>
            <consortium name="The Broad Institute Genome Sequencing Center for Infectious Disease"/>
            <person name="Wu L."/>
            <person name="Ma J."/>
        </authorList>
    </citation>
    <scope>NUCLEOTIDE SEQUENCE [LARGE SCALE GENOMIC DNA]</scope>
    <source>
        <strain evidence="1 2">CGMCC 1.15824</strain>
    </source>
</reference>
<dbReference type="RefSeq" id="WP_263623711.1">
    <property type="nucleotide sequence ID" value="NZ_JAIVEF010000013.1"/>
</dbReference>
<dbReference type="AlphaFoldDB" id="A0ABD5QAY4"/>
<comment type="caution">
    <text evidence="1">The sequence shown here is derived from an EMBL/GenBank/DDBJ whole genome shotgun (WGS) entry which is preliminary data.</text>
</comment>
<organism evidence="1 2">
    <name type="scientific">Saliphagus infecundisoli</name>
    <dbReference type="NCBI Taxonomy" id="1849069"/>
    <lineage>
        <taxon>Archaea</taxon>
        <taxon>Methanobacteriati</taxon>
        <taxon>Methanobacteriota</taxon>
        <taxon>Stenosarchaea group</taxon>
        <taxon>Halobacteria</taxon>
        <taxon>Halobacteriales</taxon>
        <taxon>Natrialbaceae</taxon>
        <taxon>Saliphagus</taxon>
    </lineage>
</organism>
<keyword evidence="2" id="KW-1185">Reference proteome</keyword>
<dbReference type="EMBL" id="JBHSJG010000003">
    <property type="protein sequence ID" value="MFC4986289.1"/>
    <property type="molecule type" value="Genomic_DNA"/>
</dbReference>